<keyword evidence="3" id="KW-1185">Reference proteome</keyword>
<dbReference type="EMBL" id="JANPWZ010000975">
    <property type="protein sequence ID" value="KAJ3570029.1"/>
    <property type="molecule type" value="Genomic_DNA"/>
</dbReference>
<feature type="region of interest" description="Disordered" evidence="1">
    <location>
        <begin position="86"/>
        <end position="109"/>
    </location>
</feature>
<protein>
    <submittedName>
        <fullName evidence="2">Uncharacterized protein</fullName>
    </submittedName>
</protein>
<gene>
    <name evidence="2" type="ORF">NPX13_g5871</name>
</gene>
<evidence type="ECO:0000256" key="1">
    <source>
        <dbReference type="SAM" id="MobiDB-lite"/>
    </source>
</evidence>
<organism evidence="2 3">
    <name type="scientific">Xylaria arbuscula</name>
    <dbReference type="NCBI Taxonomy" id="114810"/>
    <lineage>
        <taxon>Eukaryota</taxon>
        <taxon>Fungi</taxon>
        <taxon>Dikarya</taxon>
        <taxon>Ascomycota</taxon>
        <taxon>Pezizomycotina</taxon>
        <taxon>Sordariomycetes</taxon>
        <taxon>Xylariomycetidae</taxon>
        <taxon>Xylariales</taxon>
        <taxon>Xylariaceae</taxon>
        <taxon>Xylaria</taxon>
    </lineage>
</organism>
<feature type="compositionally biased region" description="Low complexity" evidence="1">
    <location>
        <begin position="18"/>
        <end position="58"/>
    </location>
</feature>
<name>A0A9W8NDL5_9PEZI</name>
<feature type="region of interest" description="Disordered" evidence="1">
    <location>
        <begin position="152"/>
        <end position="180"/>
    </location>
</feature>
<dbReference type="AlphaFoldDB" id="A0A9W8NDL5"/>
<proteinExistence type="predicted"/>
<comment type="caution">
    <text evidence="2">The sequence shown here is derived from an EMBL/GenBank/DDBJ whole genome shotgun (WGS) entry which is preliminary data.</text>
</comment>
<dbReference type="Proteomes" id="UP001148614">
    <property type="component" value="Unassembled WGS sequence"/>
</dbReference>
<feature type="region of interest" description="Disordered" evidence="1">
    <location>
        <begin position="1"/>
        <end position="74"/>
    </location>
</feature>
<sequence>MAPHGEVDEVDDAGPVTRASQWARRQRPQRPSSDSNSESNSDSNSDTTTDTDSSTTTNAVADGDPRRRCSGRKVLIVSVRPRDILVKPQPTLPPPFDRATAESGRATSPTTPRYPYMRCLYAAGSECLEDFACSDDFPLFFLQIMHPVRTAWSTDNQQGQPTEPEDRPCGGEGGESEGAE</sequence>
<accession>A0A9W8NDL5</accession>
<evidence type="ECO:0000313" key="2">
    <source>
        <dbReference type="EMBL" id="KAJ3570029.1"/>
    </source>
</evidence>
<reference evidence="2" key="1">
    <citation type="submission" date="2022-07" db="EMBL/GenBank/DDBJ databases">
        <title>Genome Sequence of Xylaria arbuscula.</title>
        <authorList>
            <person name="Buettner E."/>
        </authorList>
    </citation>
    <scope>NUCLEOTIDE SEQUENCE</scope>
    <source>
        <strain evidence="2">VT107</strain>
    </source>
</reference>
<feature type="compositionally biased region" description="Polar residues" evidence="1">
    <location>
        <begin position="152"/>
        <end position="161"/>
    </location>
</feature>
<evidence type="ECO:0000313" key="3">
    <source>
        <dbReference type="Proteomes" id="UP001148614"/>
    </source>
</evidence>